<dbReference type="InterPro" id="IPR036249">
    <property type="entry name" value="Thioredoxin-like_sf"/>
</dbReference>
<comment type="subcellular location">
    <subcellularLocation>
        <location evidence="1">Cell envelope</location>
    </subcellularLocation>
</comment>
<dbReference type="PROSITE" id="PS51352">
    <property type="entry name" value="THIOREDOXIN_2"/>
    <property type="match status" value="1"/>
</dbReference>
<evidence type="ECO:0000256" key="4">
    <source>
        <dbReference type="ARBA" id="ARBA00023284"/>
    </source>
</evidence>
<gene>
    <name evidence="7" type="ORF">D3H65_00470</name>
</gene>
<accession>A0A3B7ME05</accession>
<keyword evidence="2" id="KW-0201">Cytochrome c-type biogenesis</keyword>
<dbReference type="PANTHER" id="PTHR42852">
    <property type="entry name" value="THIOL:DISULFIDE INTERCHANGE PROTEIN DSBE"/>
    <property type="match status" value="1"/>
</dbReference>
<protein>
    <submittedName>
        <fullName evidence="7">AhpC/TSA family protein</fullName>
    </submittedName>
</protein>
<evidence type="ECO:0000256" key="1">
    <source>
        <dbReference type="ARBA" id="ARBA00004196"/>
    </source>
</evidence>
<dbReference type="EMBL" id="CP032157">
    <property type="protein sequence ID" value="AXY72544.1"/>
    <property type="molecule type" value="Genomic_DNA"/>
</dbReference>
<dbReference type="KEGG" id="pseg:D3H65_00470"/>
<dbReference type="GO" id="GO:0030313">
    <property type="term" value="C:cell envelope"/>
    <property type="evidence" value="ECO:0007669"/>
    <property type="project" value="UniProtKB-SubCell"/>
</dbReference>
<dbReference type="CDD" id="cd02966">
    <property type="entry name" value="TlpA_like_family"/>
    <property type="match status" value="1"/>
</dbReference>
<evidence type="ECO:0000313" key="8">
    <source>
        <dbReference type="Proteomes" id="UP000263900"/>
    </source>
</evidence>
<reference evidence="7 8" key="1">
    <citation type="submission" date="2018-09" db="EMBL/GenBank/DDBJ databases">
        <title>Genome sequencing of strain 6GH32-13.</title>
        <authorList>
            <person name="Weon H.-Y."/>
            <person name="Heo J."/>
            <person name="Kwon S.-W."/>
        </authorList>
    </citation>
    <scope>NUCLEOTIDE SEQUENCE [LARGE SCALE GENOMIC DNA]</scope>
    <source>
        <strain evidence="7 8">5GH32-13</strain>
    </source>
</reference>
<evidence type="ECO:0000256" key="5">
    <source>
        <dbReference type="SAM" id="SignalP"/>
    </source>
</evidence>
<evidence type="ECO:0000259" key="6">
    <source>
        <dbReference type="PROSITE" id="PS51352"/>
    </source>
</evidence>
<dbReference type="PANTHER" id="PTHR42852:SF6">
    <property type="entry name" value="THIOL:DISULFIDE INTERCHANGE PROTEIN DSBE"/>
    <property type="match status" value="1"/>
</dbReference>
<dbReference type="AlphaFoldDB" id="A0A3B7ME05"/>
<dbReference type="PROSITE" id="PS00194">
    <property type="entry name" value="THIOREDOXIN_1"/>
    <property type="match status" value="1"/>
</dbReference>
<dbReference type="GO" id="GO:0016491">
    <property type="term" value="F:oxidoreductase activity"/>
    <property type="evidence" value="ECO:0007669"/>
    <property type="project" value="InterPro"/>
</dbReference>
<evidence type="ECO:0000313" key="7">
    <source>
        <dbReference type="EMBL" id="AXY72544.1"/>
    </source>
</evidence>
<dbReference type="Gene3D" id="3.40.30.10">
    <property type="entry name" value="Glutaredoxin"/>
    <property type="match status" value="1"/>
</dbReference>
<dbReference type="SUPFAM" id="SSF52833">
    <property type="entry name" value="Thioredoxin-like"/>
    <property type="match status" value="1"/>
</dbReference>
<dbReference type="InterPro" id="IPR050553">
    <property type="entry name" value="Thioredoxin_ResA/DsbE_sf"/>
</dbReference>
<dbReference type="Proteomes" id="UP000263900">
    <property type="component" value="Chromosome"/>
</dbReference>
<keyword evidence="4" id="KW-0676">Redox-active center</keyword>
<dbReference type="GO" id="GO:0016209">
    <property type="term" value="F:antioxidant activity"/>
    <property type="evidence" value="ECO:0007669"/>
    <property type="project" value="InterPro"/>
</dbReference>
<feature type="chain" id="PRO_5017723845" evidence="5">
    <location>
        <begin position="20"/>
        <end position="361"/>
    </location>
</feature>
<keyword evidence="5" id="KW-0732">Signal</keyword>
<keyword evidence="8" id="KW-1185">Reference proteome</keyword>
<dbReference type="OrthoDB" id="979391at2"/>
<feature type="signal peptide" evidence="5">
    <location>
        <begin position="1"/>
        <end position="19"/>
    </location>
</feature>
<evidence type="ECO:0000256" key="3">
    <source>
        <dbReference type="ARBA" id="ARBA00023157"/>
    </source>
</evidence>
<dbReference type="InterPro" id="IPR013766">
    <property type="entry name" value="Thioredoxin_domain"/>
</dbReference>
<name>A0A3B7ME05_9BACT</name>
<evidence type="ECO:0000256" key="2">
    <source>
        <dbReference type="ARBA" id="ARBA00022748"/>
    </source>
</evidence>
<dbReference type="InterPro" id="IPR025380">
    <property type="entry name" value="DUF4369"/>
</dbReference>
<feature type="domain" description="Thioredoxin" evidence="6">
    <location>
        <begin position="217"/>
        <end position="361"/>
    </location>
</feature>
<keyword evidence="3" id="KW-1015">Disulfide bond</keyword>
<dbReference type="Pfam" id="PF14289">
    <property type="entry name" value="DUF4369"/>
    <property type="match status" value="1"/>
</dbReference>
<organism evidence="7 8">
    <name type="scientific">Paraflavitalea soli</name>
    <dbReference type="NCBI Taxonomy" id="2315862"/>
    <lineage>
        <taxon>Bacteria</taxon>
        <taxon>Pseudomonadati</taxon>
        <taxon>Bacteroidota</taxon>
        <taxon>Chitinophagia</taxon>
        <taxon>Chitinophagales</taxon>
        <taxon>Chitinophagaceae</taxon>
        <taxon>Paraflavitalea</taxon>
    </lineage>
</organism>
<dbReference type="GO" id="GO:0017004">
    <property type="term" value="P:cytochrome complex assembly"/>
    <property type="evidence" value="ECO:0007669"/>
    <property type="project" value="UniProtKB-KW"/>
</dbReference>
<dbReference type="Pfam" id="PF00578">
    <property type="entry name" value="AhpC-TSA"/>
    <property type="match status" value="1"/>
</dbReference>
<dbReference type="InterPro" id="IPR000866">
    <property type="entry name" value="AhpC/TSA"/>
</dbReference>
<dbReference type="RefSeq" id="WP_119048382.1">
    <property type="nucleotide sequence ID" value="NZ_CP032157.1"/>
</dbReference>
<sequence>MRYLCLALVLLAPALKTYAQNGYTLALNVTGFKEGTMVKLLDLDQGRFIDSGKLHQGRLLFRGKVDNVVPARLHTDDGQYVIVYLENKPITITGDVSDLQYSKVAGTATNAIWTRSRDWLKPYEKERDSLMNKYLRLGDADSLEKKKILIRVNERIDPSVTAYRKEFIKNEKPGYFTMMELFFLRTDFSSDSVSYLFNRFPQKLQSSQTGQAIAAFLHNKKPAMGMYAADVAGVDGKGGTHQLYRLKGKYVLLEFWASWCGPCRLENPNLVKLYQQYQSKGFEILGFSVDTNKDSWQAAIVKDQLGWTNISELKGYYSKAVAAYHIRAIPHNFLIDPNGVIIAMDLRGEKLEQQLKGLLQL</sequence>
<proteinExistence type="predicted"/>
<dbReference type="InterPro" id="IPR017937">
    <property type="entry name" value="Thioredoxin_CS"/>
</dbReference>